<dbReference type="Gene3D" id="3.40.50.1820">
    <property type="entry name" value="alpha/beta hydrolase"/>
    <property type="match status" value="1"/>
</dbReference>
<accession>A0A7J0BNY8</accession>
<comment type="caution">
    <text evidence="3">The sequence shown here is derived from an EMBL/GenBank/DDBJ whole genome shotgun (WGS) entry which is preliminary data.</text>
</comment>
<dbReference type="PIRSF" id="PIRSF017388">
    <property type="entry name" value="Esterase_lipase"/>
    <property type="match status" value="1"/>
</dbReference>
<evidence type="ECO:0000259" key="2">
    <source>
        <dbReference type="Pfam" id="PF12697"/>
    </source>
</evidence>
<dbReference type="EMBL" id="BLVP01000001">
    <property type="protein sequence ID" value="GFM35406.1"/>
    <property type="molecule type" value="Genomic_DNA"/>
</dbReference>
<dbReference type="GO" id="GO:0052689">
    <property type="term" value="F:carboxylic ester hydrolase activity"/>
    <property type="evidence" value="ECO:0007669"/>
    <property type="project" value="InterPro"/>
</dbReference>
<dbReference type="InterPro" id="IPR012354">
    <property type="entry name" value="Esterase_lipase"/>
</dbReference>
<feature type="active site" description="Charge relay system" evidence="1">
    <location>
        <position position="204"/>
    </location>
</feature>
<name>A0A7J0BNY8_9BACT</name>
<reference evidence="3 4" key="1">
    <citation type="submission" date="2020-05" db="EMBL/GenBank/DDBJ databases">
        <title>Draft genome sequence of Desulfovibrio psychrotolerans JS1T.</title>
        <authorList>
            <person name="Ueno A."/>
            <person name="Tamazawa S."/>
            <person name="Tamamura S."/>
            <person name="Murakami T."/>
            <person name="Kiyama T."/>
            <person name="Inomata H."/>
            <person name="Amano Y."/>
            <person name="Miyakawa K."/>
            <person name="Tamaki H."/>
            <person name="Naganuma T."/>
            <person name="Kaneko K."/>
        </authorList>
    </citation>
    <scope>NUCLEOTIDE SEQUENCE [LARGE SCALE GENOMIC DNA]</scope>
    <source>
        <strain evidence="3 4">JS1</strain>
    </source>
</reference>
<dbReference type="Pfam" id="PF12697">
    <property type="entry name" value="Abhydrolase_6"/>
    <property type="match status" value="1"/>
</dbReference>
<evidence type="ECO:0000256" key="1">
    <source>
        <dbReference type="PIRSR" id="PIRSR017388-1"/>
    </source>
</evidence>
<sequence length="265" mass="30106">MLEEKQAGSAEPLREDVKTGCLLIHGWTGSPFEMQPLVAPLQAMGCLVCNVTLPGHEGDFNAFRRTWFRDWADGAEQAYMTLREEADRVIVIGLSMGGTLALHIASRHAVDGVVTMASPIYVYRLFPPEMKDWRLPFVRLLRHVRPVWPGTPRRAEAQEIAPWEGYDGATSLPQLWSLIEGVRAVGKELHRVTAPLLAMHCPTDRTAPPGNVWEIARRVSSVRRRIELIPIRERVTAHHMLTTHRETRERVRELVCGFVRDIQRD</sequence>
<evidence type="ECO:0000313" key="3">
    <source>
        <dbReference type="EMBL" id="GFM35406.1"/>
    </source>
</evidence>
<organism evidence="3 4">
    <name type="scientific">Desulfovibrio psychrotolerans</name>
    <dbReference type="NCBI Taxonomy" id="415242"/>
    <lineage>
        <taxon>Bacteria</taxon>
        <taxon>Pseudomonadati</taxon>
        <taxon>Thermodesulfobacteriota</taxon>
        <taxon>Desulfovibrionia</taxon>
        <taxon>Desulfovibrionales</taxon>
        <taxon>Desulfovibrionaceae</taxon>
        <taxon>Desulfovibrio</taxon>
    </lineage>
</organism>
<dbReference type="Proteomes" id="UP000503820">
    <property type="component" value="Unassembled WGS sequence"/>
</dbReference>
<feature type="domain" description="AB hydrolase-1" evidence="2">
    <location>
        <begin position="22"/>
        <end position="214"/>
    </location>
</feature>
<protein>
    <recommendedName>
        <fullName evidence="2">AB hydrolase-1 domain-containing protein</fullName>
    </recommendedName>
</protein>
<dbReference type="RefSeq" id="WP_174408133.1">
    <property type="nucleotide sequence ID" value="NZ_BLVP01000001.1"/>
</dbReference>
<feature type="active site" description="Charge relay system" evidence="1">
    <location>
        <position position="239"/>
    </location>
</feature>
<dbReference type="InterPro" id="IPR029058">
    <property type="entry name" value="AB_hydrolase_fold"/>
</dbReference>
<proteinExistence type="predicted"/>
<evidence type="ECO:0000313" key="4">
    <source>
        <dbReference type="Proteomes" id="UP000503820"/>
    </source>
</evidence>
<feature type="active site" description="Nucleophile" evidence="1">
    <location>
        <position position="95"/>
    </location>
</feature>
<dbReference type="SUPFAM" id="SSF53474">
    <property type="entry name" value="alpha/beta-Hydrolases"/>
    <property type="match status" value="1"/>
</dbReference>
<dbReference type="InterPro" id="IPR000073">
    <property type="entry name" value="AB_hydrolase_1"/>
</dbReference>
<gene>
    <name evidence="3" type="ORF">DSM19430T_00900</name>
</gene>
<dbReference type="AlphaFoldDB" id="A0A7J0BNY8"/>
<keyword evidence="4" id="KW-1185">Reference proteome</keyword>